<accession>A0A8J2PIJ6</accession>
<evidence type="ECO:0000256" key="4">
    <source>
        <dbReference type="ARBA" id="ARBA00022989"/>
    </source>
</evidence>
<evidence type="ECO:0000256" key="2">
    <source>
        <dbReference type="ARBA" id="ARBA00022475"/>
    </source>
</evidence>
<dbReference type="AlphaFoldDB" id="A0A8J2PIJ6"/>
<evidence type="ECO:0000259" key="10">
    <source>
        <dbReference type="PROSITE" id="PS50262"/>
    </source>
</evidence>
<feature type="domain" description="G-protein coupled receptors family 1 profile" evidence="10">
    <location>
        <begin position="34"/>
        <end position="277"/>
    </location>
</feature>
<keyword evidence="8" id="KW-0807">Transducer</keyword>
<feature type="transmembrane region" description="Helical" evidence="9">
    <location>
        <begin position="52"/>
        <end position="72"/>
    </location>
</feature>
<evidence type="ECO:0000256" key="1">
    <source>
        <dbReference type="ARBA" id="ARBA00004651"/>
    </source>
</evidence>
<dbReference type="InterPro" id="IPR050569">
    <property type="entry name" value="TAAR"/>
</dbReference>
<gene>
    <name evidence="11" type="ORF">AFUS01_LOCUS33388</name>
</gene>
<reference evidence="11" key="1">
    <citation type="submission" date="2021-06" db="EMBL/GenBank/DDBJ databases">
        <authorList>
            <person name="Hodson N. C."/>
            <person name="Mongue J. A."/>
            <person name="Jaron S. K."/>
        </authorList>
    </citation>
    <scope>NUCLEOTIDE SEQUENCE</scope>
</reference>
<evidence type="ECO:0000256" key="7">
    <source>
        <dbReference type="ARBA" id="ARBA00023170"/>
    </source>
</evidence>
<evidence type="ECO:0000256" key="8">
    <source>
        <dbReference type="ARBA" id="ARBA00023224"/>
    </source>
</evidence>
<dbReference type="PANTHER" id="PTHR24249">
    <property type="entry name" value="HISTAMINE RECEPTOR-RELATED G-PROTEIN COUPLED RECEPTOR"/>
    <property type="match status" value="1"/>
</dbReference>
<keyword evidence="5" id="KW-0297">G-protein coupled receptor</keyword>
<dbReference type="CDD" id="cd00637">
    <property type="entry name" value="7tm_classA_rhodopsin-like"/>
    <property type="match status" value="1"/>
</dbReference>
<dbReference type="GO" id="GO:0005886">
    <property type="term" value="C:plasma membrane"/>
    <property type="evidence" value="ECO:0007669"/>
    <property type="project" value="UniProtKB-SubCell"/>
</dbReference>
<dbReference type="PROSITE" id="PS50262">
    <property type="entry name" value="G_PROTEIN_RECEP_F1_2"/>
    <property type="match status" value="1"/>
</dbReference>
<organism evidence="11 12">
    <name type="scientific">Allacma fusca</name>
    <dbReference type="NCBI Taxonomy" id="39272"/>
    <lineage>
        <taxon>Eukaryota</taxon>
        <taxon>Metazoa</taxon>
        <taxon>Ecdysozoa</taxon>
        <taxon>Arthropoda</taxon>
        <taxon>Hexapoda</taxon>
        <taxon>Collembola</taxon>
        <taxon>Symphypleona</taxon>
        <taxon>Sminthuridae</taxon>
        <taxon>Allacma</taxon>
    </lineage>
</organism>
<comment type="caution">
    <text evidence="11">The sequence shown here is derived from an EMBL/GenBank/DDBJ whole genome shotgun (WGS) entry which is preliminary data.</text>
</comment>
<dbReference type="OrthoDB" id="9894375at2759"/>
<comment type="subcellular location">
    <subcellularLocation>
        <location evidence="1">Cell membrane</location>
        <topology evidence="1">Multi-pass membrane protein</topology>
    </subcellularLocation>
</comment>
<feature type="transmembrane region" description="Helical" evidence="9">
    <location>
        <begin position="222"/>
        <end position="243"/>
    </location>
</feature>
<feature type="transmembrane region" description="Helical" evidence="9">
    <location>
        <begin position="255"/>
        <end position="279"/>
    </location>
</feature>
<keyword evidence="4 9" id="KW-1133">Transmembrane helix</keyword>
<keyword evidence="12" id="KW-1185">Reference proteome</keyword>
<dbReference type="EMBL" id="CAJVCH010528572">
    <property type="protein sequence ID" value="CAG7823154.1"/>
    <property type="molecule type" value="Genomic_DNA"/>
</dbReference>
<dbReference type="PANTHER" id="PTHR24249:SF372">
    <property type="entry name" value="G-PROTEIN COUPLED RECEPTORS FAMILY 1 PROFILE DOMAIN-CONTAINING PROTEIN"/>
    <property type="match status" value="1"/>
</dbReference>
<evidence type="ECO:0000256" key="6">
    <source>
        <dbReference type="ARBA" id="ARBA00023136"/>
    </source>
</evidence>
<feature type="transmembrane region" description="Helical" evidence="9">
    <location>
        <begin position="22"/>
        <end position="45"/>
    </location>
</feature>
<dbReference type="SUPFAM" id="SSF81321">
    <property type="entry name" value="Family A G protein-coupled receptor-like"/>
    <property type="match status" value="1"/>
</dbReference>
<keyword evidence="7" id="KW-0675">Receptor</keyword>
<feature type="transmembrane region" description="Helical" evidence="9">
    <location>
        <begin position="92"/>
        <end position="115"/>
    </location>
</feature>
<protein>
    <recommendedName>
        <fullName evidence="10">G-protein coupled receptors family 1 profile domain-containing protein</fullName>
    </recommendedName>
</protein>
<dbReference type="GO" id="GO:0004930">
    <property type="term" value="F:G protein-coupled receptor activity"/>
    <property type="evidence" value="ECO:0007669"/>
    <property type="project" value="UniProtKB-KW"/>
</dbReference>
<feature type="transmembrane region" description="Helical" evidence="9">
    <location>
        <begin position="174"/>
        <end position="198"/>
    </location>
</feature>
<feature type="transmembrane region" description="Helical" evidence="9">
    <location>
        <begin position="127"/>
        <end position="148"/>
    </location>
</feature>
<evidence type="ECO:0000313" key="12">
    <source>
        <dbReference type="Proteomes" id="UP000708208"/>
    </source>
</evidence>
<keyword evidence="2" id="KW-1003">Cell membrane</keyword>
<evidence type="ECO:0000256" key="3">
    <source>
        <dbReference type="ARBA" id="ARBA00022692"/>
    </source>
</evidence>
<evidence type="ECO:0000313" key="11">
    <source>
        <dbReference type="EMBL" id="CAG7823154.1"/>
    </source>
</evidence>
<dbReference type="InterPro" id="IPR017452">
    <property type="entry name" value="GPCR_Rhodpsn_7TM"/>
</dbReference>
<keyword evidence="6 9" id="KW-0472">Membrane</keyword>
<keyword evidence="3 9" id="KW-0812">Transmembrane</keyword>
<dbReference type="Proteomes" id="UP000708208">
    <property type="component" value="Unassembled WGS sequence"/>
</dbReference>
<evidence type="ECO:0000256" key="5">
    <source>
        <dbReference type="ARBA" id="ARBA00023040"/>
    </source>
</evidence>
<sequence length="322" mass="37422">MTSNNDAENITSYGNIRQVVTWVHSIMGVIAMCFNFIIFFSFYWFERPVEPTLYFPMSLALADGIYMASFLFEFGWRIPKCAGLITVIFNHSWMLIPMLHIIAIEFALFCGVSFPRKYSYFMTGRKIGAIIFIAWFGPITLIVGYFGFGTAAGQEIISWDCNKYFFVEDNNWRIILTAIFSISILVIVLMDIHTLYVLKKIQQTVQENTEVRRCRRYVMRTFHGLLISCLVGWGPYCVLYFVLCADCFHVSNAAIMIVYWVTKSLVILRALFSPFLYALRFRNIREALIKLLNNYRLLRNTRQDSKENSAEAVEMGYLHSHP</sequence>
<evidence type="ECO:0000256" key="9">
    <source>
        <dbReference type="SAM" id="Phobius"/>
    </source>
</evidence>
<name>A0A8J2PIJ6_9HEXA</name>
<proteinExistence type="predicted"/>